<dbReference type="EMBL" id="GDIQ01098264">
    <property type="protein sequence ID" value="JAL53462.1"/>
    <property type="molecule type" value="Transcribed_RNA"/>
</dbReference>
<reference evidence="1" key="1">
    <citation type="submission" date="2015-10" db="EMBL/GenBank/DDBJ databases">
        <title>EvidentialGene: Evidence-directed Construction of Complete mRNA Transcriptomes without Genomes.</title>
        <authorList>
            <person name="Gilbert D.G."/>
        </authorList>
    </citation>
    <scope>NUCLEOTIDE SEQUENCE</scope>
</reference>
<protein>
    <submittedName>
        <fullName evidence="1">Uncharacterized protein</fullName>
    </submittedName>
</protein>
<organism evidence="1">
    <name type="scientific">Daphnia magna</name>
    <dbReference type="NCBI Taxonomy" id="35525"/>
    <lineage>
        <taxon>Eukaryota</taxon>
        <taxon>Metazoa</taxon>
        <taxon>Ecdysozoa</taxon>
        <taxon>Arthropoda</taxon>
        <taxon>Crustacea</taxon>
        <taxon>Branchiopoda</taxon>
        <taxon>Diplostraca</taxon>
        <taxon>Cladocera</taxon>
        <taxon>Anomopoda</taxon>
        <taxon>Daphniidae</taxon>
        <taxon>Daphnia</taxon>
    </lineage>
</organism>
<dbReference type="AlphaFoldDB" id="A0A0P5Z5I2"/>
<name>A0A0P5Z5I2_9CRUS</name>
<accession>A0A0P5Z5I2</accession>
<proteinExistence type="predicted"/>
<sequence>MDDPVLWPFCGLQKDYRVKQSIFTERKNKVNLMVIQKEYCLDEQVYCICCSSDGPMDPLLW</sequence>
<evidence type="ECO:0000313" key="1">
    <source>
        <dbReference type="EMBL" id="JAL53462.1"/>
    </source>
</evidence>